<organism evidence="14 15">
    <name type="scientific">Candidatus Lloydbacteria bacterium RIFCSPHIGHO2_02_FULL_51_22</name>
    <dbReference type="NCBI Taxonomy" id="1798663"/>
    <lineage>
        <taxon>Bacteria</taxon>
        <taxon>Candidatus Lloydiibacteriota</taxon>
    </lineage>
</organism>
<dbReference type="Pfam" id="PF00730">
    <property type="entry name" value="HhH-GPD"/>
    <property type="match status" value="1"/>
</dbReference>
<dbReference type="InterPro" id="IPR004036">
    <property type="entry name" value="Endonuclease-III-like_CS2"/>
</dbReference>
<dbReference type="SUPFAM" id="SSF48150">
    <property type="entry name" value="DNA-glycosylase"/>
    <property type="match status" value="1"/>
</dbReference>
<comment type="cofactor">
    <cofactor evidence="2">
        <name>[4Fe-4S] cluster</name>
        <dbReference type="ChEBI" id="CHEBI:49883"/>
    </cofactor>
</comment>
<dbReference type="GO" id="GO:0006284">
    <property type="term" value="P:base-excision repair"/>
    <property type="evidence" value="ECO:0007669"/>
    <property type="project" value="InterPro"/>
</dbReference>
<keyword evidence="9" id="KW-0408">Iron</keyword>
<dbReference type="Pfam" id="PF00633">
    <property type="entry name" value="HHH"/>
    <property type="match status" value="1"/>
</dbReference>
<feature type="domain" description="HhH-GPD" evidence="13">
    <location>
        <begin position="50"/>
        <end position="207"/>
    </location>
</feature>
<keyword evidence="8" id="KW-0378">Hydrolase</keyword>
<evidence type="ECO:0000256" key="8">
    <source>
        <dbReference type="ARBA" id="ARBA00022801"/>
    </source>
</evidence>
<dbReference type="Gene3D" id="1.10.340.30">
    <property type="entry name" value="Hypothetical protein, domain 2"/>
    <property type="match status" value="1"/>
</dbReference>
<evidence type="ECO:0000256" key="9">
    <source>
        <dbReference type="ARBA" id="ARBA00023004"/>
    </source>
</evidence>
<evidence type="ECO:0000256" key="3">
    <source>
        <dbReference type="ARBA" id="ARBA00008343"/>
    </source>
</evidence>
<dbReference type="PANTHER" id="PTHR42944:SF1">
    <property type="entry name" value="ADENINE DNA GLYCOSYLASE"/>
    <property type="match status" value="1"/>
</dbReference>
<dbReference type="Proteomes" id="UP000178099">
    <property type="component" value="Unassembled WGS sequence"/>
</dbReference>
<dbReference type="InterPro" id="IPR003265">
    <property type="entry name" value="HhH-GPD_domain"/>
</dbReference>
<keyword evidence="12" id="KW-0326">Glycosidase</keyword>
<dbReference type="InterPro" id="IPR044298">
    <property type="entry name" value="MIG/MutY"/>
</dbReference>
<comment type="similarity">
    <text evidence="3">Belongs to the Nth/MutY family.</text>
</comment>
<dbReference type="GO" id="GO:0034039">
    <property type="term" value="F:8-oxo-7,8-dihydroguanine DNA N-glycosylase activity"/>
    <property type="evidence" value="ECO:0007669"/>
    <property type="project" value="TreeGrafter"/>
</dbReference>
<dbReference type="InterPro" id="IPR023170">
    <property type="entry name" value="HhH_base_excis_C"/>
</dbReference>
<dbReference type="GO" id="GO:0000701">
    <property type="term" value="F:purine-specific mismatch base pair DNA N-glycosylase activity"/>
    <property type="evidence" value="ECO:0007669"/>
    <property type="project" value="UniProtKB-EC"/>
</dbReference>
<name>A0A1G2D7Q9_9BACT</name>
<evidence type="ECO:0000256" key="10">
    <source>
        <dbReference type="ARBA" id="ARBA00023014"/>
    </source>
</evidence>
<dbReference type="EC" id="3.2.2.31" evidence="4"/>
<accession>A0A1G2D7Q9</accession>
<dbReference type="EMBL" id="MHLN01000048">
    <property type="protein sequence ID" value="OGZ09649.1"/>
    <property type="molecule type" value="Genomic_DNA"/>
</dbReference>
<keyword evidence="10" id="KW-0411">Iron-sulfur</keyword>
<dbReference type="InterPro" id="IPR011257">
    <property type="entry name" value="DNA_glycosylase"/>
</dbReference>
<evidence type="ECO:0000256" key="6">
    <source>
        <dbReference type="ARBA" id="ARBA00022723"/>
    </source>
</evidence>
<sequence>MRVSTKKFGKIINDFSRTRRRVFPWRPPELRIKKDETAAEPYRVLVSEAMLQQTQVSRVCEKYEAFIKQFPNVRALANAPLSLVLRAWQGLGYNRRALHLQGAAREILRTHKGEIPRGREALETLPGIGPATACAIRAFAFNEPEIFIETNIRSVFIHFFFGPRPTGLGPVPLANVRDVELLPLIEKTLDRRNPREWYYALMDYGTMLKKQHKNPSRRSTSHVLQKQFKGSLRQARGAVVRAVLEHPHSLLELKKSLRLESDKVEQAVLGLTEEGFLKKANRKYVVGGE</sequence>
<evidence type="ECO:0000313" key="15">
    <source>
        <dbReference type="Proteomes" id="UP000178099"/>
    </source>
</evidence>
<evidence type="ECO:0000256" key="4">
    <source>
        <dbReference type="ARBA" id="ARBA00012045"/>
    </source>
</evidence>
<dbReference type="InterPro" id="IPR000445">
    <property type="entry name" value="HhH_motif"/>
</dbReference>
<dbReference type="GO" id="GO:0046872">
    <property type="term" value="F:metal ion binding"/>
    <property type="evidence" value="ECO:0007669"/>
    <property type="project" value="UniProtKB-KW"/>
</dbReference>
<comment type="caution">
    <text evidence="14">The sequence shown here is derived from an EMBL/GenBank/DDBJ whole genome shotgun (WGS) entry which is preliminary data.</text>
</comment>
<keyword evidence="6" id="KW-0479">Metal-binding</keyword>
<dbReference type="GO" id="GO:0035485">
    <property type="term" value="F:adenine/guanine mispair binding"/>
    <property type="evidence" value="ECO:0007669"/>
    <property type="project" value="TreeGrafter"/>
</dbReference>
<evidence type="ECO:0000256" key="2">
    <source>
        <dbReference type="ARBA" id="ARBA00001966"/>
    </source>
</evidence>
<dbReference type="PANTHER" id="PTHR42944">
    <property type="entry name" value="ADENINE DNA GLYCOSYLASE"/>
    <property type="match status" value="1"/>
</dbReference>
<dbReference type="GO" id="GO:0032357">
    <property type="term" value="F:oxidized purine DNA binding"/>
    <property type="evidence" value="ECO:0007669"/>
    <property type="project" value="TreeGrafter"/>
</dbReference>
<dbReference type="PROSITE" id="PS01155">
    <property type="entry name" value="ENDONUCLEASE_III_2"/>
    <property type="match status" value="1"/>
</dbReference>
<evidence type="ECO:0000259" key="13">
    <source>
        <dbReference type="SMART" id="SM00478"/>
    </source>
</evidence>
<comment type="catalytic activity">
    <reaction evidence="1">
        <text>Hydrolyzes free adenine bases from 7,8-dihydro-8-oxoguanine:adenine mismatched double-stranded DNA, leaving an apurinic site.</text>
        <dbReference type="EC" id="3.2.2.31"/>
    </reaction>
</comment>
<evidence type="ECO:0000256" key="1">
    <source>
        <dbReference type="ARBA" id="ARBA00000843"/>
    </source>
</evidence>
<protein>
    <recommendedName>
        <fullName evidence="5">Adenine DNA glycosylase</fullName>
        <ecNumber evidence="4">3.2.2.31</ecNumber>
    </recommendedName>
</protein>
<gene>
    <name evidence="14" type="ORF">A3D67_01045</name>
</gene>
<dbReference type="Gene3D" id="1.10.1670.10">
    <property type="entry name" value="Helix-hairpin-Helix base-excision DNA repair enzymes (C-terminal)"/>
    <property type="match status" value="1"/>
</dbReference>
<evidence type="ECO:0000256" key="11">
    <source>
        <dbReference type="ARBA" id="ARBA00023204"/>
    </source>
</evidence>
<dbReference type="SMART" id="SM00478">
    <property type="entry name" value="ENDO3c"/>
    <property type="match status" value="1"/>
</dbReference>
<keyword evidence="7" id="KW-0227">DNA damage</keyword>
<reference evidence="14 15" key="1">
    <citation type="journal article" date="2016" name="Nat. Commun.">
        <title>Thousands of microbial genomes shed light on interconnected biogeochemical processes in an aquifer system.</title>
        <authorList>
            <person name="Anantharaman K."/>
            <person name="Brown C.T."/>
            <person name="Hug L.A."/>
            <person name="Sharon I."/>
            <person name="Castelle C.J."/>
            <person name="Probst A.J."/>
            <person name="Thomas B.C."/>
            <person name="Singh A."/>
            <person name="Wilkins M.J."/>
            <person name="Karaoz U."/>
            <person name="Brodie E.L."/>
            <person name="Williams K.H."/>
            <person name="Hubbard S.S."/>
            <person name="Banfield J.F."/>
        </authorList>
    </citation>
    <scope>NUCLEOTIDE SEQUENCE [LARGE SCALE GENOMIC DNA]</scope>
</reference>
<dbReference type="GO" id="GO:0051536">
    <property type="term" value="F:iron-sulfur cluster binding"/>
    <property type="evidence" value="ECO:0007669"/>
    <property type="project" value="UniProtKB-KW"/>
</dbReference>
<dbReference type="GO" id="GO:0006298">
    <property type="term" value="P:mismatch repair"/>
    <property type="evidence" value="ECO:0007669"/>
    <property type="project" value="TreeGrafter"/>
</dbReference>
<evidence type="ECO:0000313" key="14">
    <source>
        <dbReference type="EMBL" id="OGZ09649.1"/>
    </source>
</evidence>
<keyword evidence="11" id="KW-0234">DNA repair</keyword>
<dbReference type="CDD" id="cd00056">
    <property type="entry name" value="ENDO3c"/>
    <property type="match status" value="1"/>
</dbReference>
<proteinExistence type="inferred from homology"/>
<evidence type="ECO:0000256" key="7">
    <source>
        <dbReference type="ARBA" id="ARBA00022763"/>
    </source>
</evidence>
<evidence type="ECO:0000256" key="12">
    <source>
        <dbReference type="ARBA" id="ARBA00023295"/>
    </source>
</evidence>
<dbReference type="AlphaFoldDB" id="A0A1G2D7Q9"/>
<evidence type="ECO:0000256" key="5">
    <source>
        <dbReference type="ARBA" id="ARBA00022023"/>
    </source>
</evidence>